<dbReference type="PROSITE" id="PS01281">
    <property type="entry name" value="GIDA_2"/>
    <property type="match status" value="1"/>
</dbReference>
<dbReference type="HAMAP" id="MF_00129">
    <property type="entry name" value="MnmG_GidA"/>
    <property type="match status" value="1"/>
</dbReference>
<dbReference type="GO" id="GO:0050660">
    <property type="term" value="F:flavin adenine dinucleotide binding"/>
    <property type="evidence" value="ECO:0007669"/>
    <property type="project" value="InterPro"/>
</dbReference>
<name>A0A834XQ42_APHGI</name>
<accession>A0A834XQ42</accession>
<gene>
    <name evidence="7" type="ORF">HCN44_007171</name>
</gene>
<keyword evidence="4" id="KW-0274">FAD</keyword>
<dbReference type="InterPro" id="IPR003598">
    <property type="entry name" value="Ig_sub2"/>
</dbReference>
<evidence type="ECO:0000256" key="2">
    <source>
        <dbReference type="ARBA" id="ARBA00007653"/>
    </source>
</evidence>
<dbReference type="GO" id="GO:0030488">
    <property type="term" value="P:tRNA methylation"/>
    <property type="evidence" value="ECO:0007669"/>
    <property type="project" value="TreeGrafter"/>
</dbReference>
<dbReference type="Pfam" id="PF00047">
    <property type="entry name" value="ig"/>
    <property type="match status" value="1"/>
</dbReference>
<dbReference type="GO" id="GO:0002098">
    <property type="term" value="P:tRNA wobble uridine modification"/>
    <property type="evidence" value="ECO:0007669"/>
    <property type="project" value="InterPro"/>
</dbReference>
<dbReference type="FunFam" id="3.50.50.60:FF:000002">
    <property type="entry name" value="tRNA uridine 5-carboxymethylaminomethyl modification enzyme MnmG"/>
    <property type="match status" value="1"/>
</dbReference>
<protein>
    <recommendedName>
        <fullName evidence="6">Ig-like domain-containing protein</fullName>
    </recommendedName>
</protein>
<dbReference type="Pfam" id="PF01134">
    <property type="entry name" value="GIDA"/>
    <property type="match status" value="1"/>
</dbReference>
<dbReference type="PRINTS" id="PR01832">
    <property type="entry name" value="VEGFRECEPTOR"/>
</dbReference>
<dbReference type="InterPro" id="IPR013151">
    <property type="entry name" value="Immunoglobulin_dom"/>
</dbReference>
<evidence type="ECO:0000313" key="8">
    <source>
        <dbReference type="Proteomes" id="UP000639338"/>
    </source>
</evidence>
<dbReference type="InterPro" id="IPR040131">
    <property type="entry name" value="MnmG_N"/>
</dbReference>
<dbReference type="EMBL" id="JACMRX010000005">
    <property type="protein sequence ID" value="KAF7988861.1"/>
    <property type="molecule type" value="Genomic_DNA"/>
</dbReference>
<dbReference type="FunFam" id="3.50.50.60:FF:000082">
    <property type="entry name" value="protein MTO1 homolog, mitochondrial isoform X1"/>
    <property type="match status" value="1"/>
</dbReference>
<dbReference type="NCBIfam" id="TIGR00136">
    <property type="entry name" value="mnmG_gidA"/>
    <property type="match status" value="1"/>
</dbReference>
<evidence type="ECO:0000256" key="1">
    <source>
        <dbReference type="ARBA" id="ARBA00001974"/>
    </source>
</evidence>
<dbReference type="Gene3D" id="2.60.40.10">
    <property type="entry name" value="Immunoglobulins"/>
    <property type="match status" value="7"/>
</dbReference>
<dbReference type="InterPro" id="IPR003599">
    <property type="entry name" value="Ig_sub"/>
</dbReference>
<dbReference type="Proteomes" id="UP000639338">
    <property type="component" value="Unassembled WGS sequence"/>
</dbReference>
<dbReference type="InterPro" id="IPR044920">
    <property type="entry name" value="MnmG_C_subdom_sf"/>
</dbReference>
<dbReference type="SMART" id="SM00408">
    <property type="entry name" value="IGc2"/>
    <property type="match status" value="3"/>
</dbReference>
<evidence type="ECO:0000256" key="4">
    <source>
        <dbReference type="ARBA" id="ARBA00022827"/>
    </source>
</evidence>
<dbReference type="GO" id="GO:0005829">
    <property type="term" value="C:cytosol"/>
    <property type="evidence" value="ECO:0007669"/>
    <property type="project" value="TreeGrafter"/>
</dbReference>
<evidence type="ECO:0000313" key="7">
    <source>
        <dbReference type="EMBL" id="KAF7988861.1"/>
    </source>
</evidence>
<dbReference type="SMART" id="SM00409">
    <property type="entry name" value="IG"/>
    <property type="match status" value="5"/>
</dbReference>
<dbReference type="InterPro" id="IPR013783">
    <property type="entry name" value="Ig-like_fold"/>
</dbReference>
<feature type="domain" description="Ig-like" evidence="6">
    <location>
        <begin position="1132"/>
        <end position="1224"/>
    </location>
</feature>
<dbReference type="OrthoDB" id="3256376at2759"/>
<sequence length="1587" mass="180923">MLLTRLKQLSWRNKLLVPKYYSTNIDNDKFDVIVIGGGHAGTEASAAAARMGAKTLLITHKKNKIGEMSCNPSFGGIGKGNLVREVDALDGLCARICDLSGVHYKILNKRKGPAVWGLRAQIDRDLYKKNLQNEFFNMKNLEIRESSVDNLIISENKKCCGVILKDGKKINSNAVVITTGTFLKGQINIGLEKYPAGRIGDEPSIALSNTLYNLNFRMGRLKTGTPPRLKKSTIDFTKCTIQLPDNIPEPFSQMNKNVWINPTDQLPCYMTYTTDKVAKIIRDNLHCNLHVTEEIIGPRYCPSIESKILKFKNPIHQIWLEPEGLDSDIIYPGGLSCTLPADKQQELVNSIIGLENAVIIRPGYGVTYDYVDPRELTYQLETKKINSLYLAGQINGTTGYEEAAAQGIIAGTNAAAKILNKPPLIIGRTEGYIGVLIDDLTTQGTNEPYRMFTSRAEFRLSLRPDNADLRLTKKGFNSGCVSEKRMNCTIELESKLNDAIYRLKNIHKSTTNWSKLLGIKETKFAKGKSAFTILTQTQEDCTFEDIVNALPDEFGDLGGDSILAKRIKIEVMYANAIREQHNEVEEVRRHEKMMIPDNFNYEMINISTEDREKLVAIQPQTVAGATRIAGVTPAAVLRIVQKLQKTDSNNSLFVDNEDGRLIQVRVNESLTLPCRPASPDYHVTLSKDDQEINVGENIKYDSKIGFTIKKVEGIKHYGYFTCKIIHENITEECTYDVNVIKTFALNKPIINTKSINYISKGDTFIANCSVDLEKDSNAIYKLYWIKSNDNNNILSTKSYDKNYFSIYNDWTDVRELKIINATFDDEGEYKCIIQTPTAIKENSINIIVKNYINDYVHLRTKYYKFHLKVESDLQWVVKIDSNKKPDIYWYHHRLNNTYLLSNDNDKYITGNYQHYSFILIKNVTIYDEGIKLEYSGVIDKKDAEINENDKIVFSCTSENDISFFYPTISDNAQFNNIPRSIYEITNDNDTKIFKRNKAIYGDTGLYGCYDINNQENIKSIFIWVKSKEHFFVTNELTIPIIAYSGYSFVLPCIPTSKNYNVSLYKDSQQLIIGNSENDDITFDHKEGFKIKMIDFFLHSGEFYCSITDDNNNRTENLTFLLKIKKSLDIYQPVIEMTSPYYVIEGDTVRINCSIDYHPHVKQYKFYWTKKNESNKNLTFNKYLSKSNNKKIIIELILSNVSNDDTGDYKCIAETASVKDNPSINLQVIKPNLIHLNLTSSRKIYKMNPGYYVDVRINILSLVKVDVTWYDPLGRIIIPSKFDDKFSIKNTPKNSVLSVYNLTTIDSGNYTMKAITSNKSIEKFINVTLIVYGNPIIKKIGNQKTYYKYDDAAKIYCYVIGYPVPNVTWSFEYLNGTSMTNPIDKNIENNKQLVSINSTITWKPKTSCVLSCTACSLDNCTNESVEILLTEVNDGFGIVNNNSIITTGDEIELTCISSVYNYKNANWYNPNGTSITPTNNSHDRLSIIKDLDDHYLRPINLHEQREKFKNKNRTKNENKDDDRSGGNKNLTDNFNENDGEIINNSYDNMSYHVLGIIDKSKIDKLNCISNPNYMMMMNNDDSIKRTQL</sequence>
<comment type="cofactor">
    <cofactor evidence="1">
        <name>FAD</name>
        <dbReference type="ChEBI" id="CHEBI:57692"/>
    </cofactor>
</comment>
<dbReference type="Gene3D" id="1.10.150.570">
    <property type="entry name" value="GidA associated domain, C-terminal subdomain"/>
    <property type="match status" value="1"/>
</dbReference>
<dbReference type="PROSITE" id="PS50835">
    <property type="entry name" value="IG_LIKE"/>
    <property type="match status" value="2"/>
</dbReference>
<organism evidence="7 8">
    <name type="scientific">Aphidius gifuensis</name>
    <name type="common">Parasitoid wasp</name>
    <dbReference type="NCBI Taxonomy" id="684658"/>
    <lineage>
        <taxon>Eukaryota</taxon>
        <taxon>Metazoa</taxon>
        <taxon>Ecdysozoa</taxon>
        <taxon>Arthropoda</taxon>
        <taxon>Hexapoda</taxon>
        <taxon>Insecta</taxon>
        <taxon>Pterygota</taxon>
        <taxon>Neoptera</taxon>
        <taxon>Endopterygota</taxon>
        <taxon>Hymenoptera</taxon>
        <taxon>Apocrita</taxon>
        <taxon>Ichneumonoidea</taxon>
        <taxon>Braconidae</taxon>
        <taxon>Aphidiinae</taxon>
        <taxon>Aphidius</taxon>
    </lineage>
</organism>
<dbReference type="Gene3D" id="3.50.50.60">
    <property type="entry name" value="FAD/NAD(P)-binding domain"/>
    <property type="match status" value="2"/>
</dbReference>
<dbReference type="SMART" id="SM01228">
    <property type="entry name" value="GIDA_assoc_3"/>
    <property type="match status" value="1"/>
</dbReference>
<dbReference type="PROSITE" id="PS01280">
    <property type="entry name" value="GIDA_1"/>
    <property type="match status" value="1"/>
</dbReference>
<feature type="compositionally biased region" description="Basic and acidic residues" evidence="5">
    <location>
        <begin position="1503"/>
        <end position="1524"/>
    </location>
</feature>
<dbReference type="PANTHER" id="PTHR11806">
    <property type="entry name" value="GLUCOSE INHIBITED DIVISION PROTEIN A"/>
    <property type="match status" value="1"/>
</dbReference>
<dbReference type="CDD" id="cd00096">
    <property type="entry name" value="Ig"/>
    <property type="match status" value="1"/>
</dbReference>
<evidence type="ECO:0000256" key="5">
    <source>
        <dbReference type="SAM" id="MobiDB-lite"/>
    </source>
</evidence>
<dbReference type="SUPFAM" id="SSF51905">
    <property type="entry name" value="FAD/NAD(P)-binding domain"/>
    <property type="match status" value="1"/>
</dbReference>
<dbReference type="InterPro" id="IPR002218">
    <property type="entry name" value="MnmG-rel"/>
</dbReference>
<dbReference type="InterPro" id="IPR020595">
    <property type="entry name" value="MnmG-rel_CS"/>
</dbReference>
<keyword evidence="3" id="KW-0285">Flavoprotein</keyword>
<dbReference type="InterPro" id="IPR036188">
    <property type="entry name" value="FAD/NAD-bd_sf"/>
</dbReference>
<evidence type="ECO:0000256" key="3">
    <source>
        <dbReference type="ARBA" id="ARBA00022630"/>
    </source>
</evidence>
<proteinExistence type="inferred from homology"/>
<dbReference type="InterPro" id="IPR047001">
    <property type="entry name" value="MnmG_C_subdom"/>
</dbReference>
<comment type="caution">
    <text evidence="7">The sequence shown here is derived from an EMBL/GenBank/DDBJ whole genome shotgun (WGS) entry which is preliminary data.</text>
</comment>
<reference evidence="7 8" key="1">
    <citation type="submission" date="2020-08" db="EMBL/GenBank/DDBJ databases">
        <title>Aphidius gifuensis genome sequencing and assembly.</title>
        <authorList>
            <person name="Du Z."/>
        </authorList>
    </citation>
    <scope>NUCLEOTIDE SEQUENCE [LARGE SCALE GENOMIC DNA]</scope>
    <source>
        <strain evidence="7">YNYX2018</strain>
        <tissue evidence="7">Adults</tissue>
    </source>
</reference>
<dbReference type="Pfam" id="PF21680">
    <property type="entry name" value="GIDA_C_1st"/>
    <property type="match status" value="1"/>
</dbReference>
<evidence type="ECO:0000259" key="6">
    <source>
        <dbReference type="PROSITE" id="PS50835"/>
    </source>
</evidence>
<keyword evidence="8" id="KW-1185">Reference proteome</keyword>
<dbReference type="InterPro" id="IPR049312">
    <property type="entry name" value="GIDA_C_N"/>
</dbReference>
<feature type="region of interest" description="Disordered" evidence="5">
    <location>
        <begin position="1503"/>
        <end position="1535"/>
    </location>
</feature>
<comment type="similarity">
    <text evidence="2">Belongs to the MnmG family.</text>
</comment>
<feature type="domain" description="Ig-like" evidence="6">
    <location>
        <begin position="748"/>
        <end position="845"/>
    </location>
</feature>
<dbReference type="PANTHER" id="PTHR11806:SF0">
    <property type="entry name" value="PROTEIN MTO1 HOMOLOG, MITOCHONDRIAL"/>
    <property type="match status" value="1"/>
</dbReference>
<dbReference type="InterPro" id="IPR007110">
    <property type="entry name" value="Ig-like_dom"/>
</dbReference>
<dbReference type="Pfam" id="PF21339">
    <property type="entry name" value="VEGFR-1-like_Ig-like"/>
    <property type="match status" value="1"/>
</dbReference>
<dbReference type="SUPFAM" id="SSF48726">
    <property type="entry name" value="Immunoglobulin"/>
    <property type="match status" value="4"/>
</dbReference>
<dbReference type="InterPro" id="IPR026904">
    <property type="entry name" value="MnmG_C"/>
</dbReference>
<dbReference type="InterPro" id="IPR004416">
    <property type="entry name" value="MnmG"/>
</dbReference>
<dbReference type="InterPro" id="IPR036179">
    <property type="entry name" value="Ig-like_dom_sf"/>
</dbReference>
<dbReference type="Pfam" id="PF13932">
    <property type="entry name" value="SAM_GIDA_C"/>
    <property type="match status" value="1"/>
</dbReference>
<feature type="compositionally biased region" description="Polar residues" evidence="5">
    <location>
        <begin position="1525"/>
        <end position="1535"/>
    </location>
</feature>